<reference evidence="10 11" key="1">
    <citation type="submission" date="2024-10" db="EMBL/GenBank/DDBJ databases">
        <title>Updated reference genomes for cyclostephanoid diatoms.</title>
        <authorList>
            <person name="Roberts W.R."/>
            <person name="Alverson A.J."/>
        </authorList>
    </citation>
    <scope>NUCLEOTIDE SEQUENCE [LARGE SCALE GENOMIC DNA]</scope>
    <source>
        <strain evidence="10 11">AJA228-03</strain>
    </source>
</reference>
<evidence type="ECO:0000256" key="1">
    <source>
        <dbReference type="ARBA" id="ARBA00004141"/>
    </source>
</evidence>
<evidence type="ECO:0000256" key="9">
    <source>
        <dbReference type="SAM" id="MobiDB-lite"/>
    </source>
</evidence>
<dbReference type="GO" id="GO:0016020">
    <property type="term" value="C:membrane"/>
    <property type="evidence" value="ECO:0007669"/>
    <property type="project" value="UniProtKB-SubCell"/>
</dbReference>
<feature type="transmembrane region" description="Helical" evidence="8">
    <location>
        <begin position="158"/>
        <end position="179"/>
    </location>
</feature>
<dbReference type="AlphaFoldDB" id="A0ABD3R4S7"/>
<evidence type="ECO:0000256" key="8">
    <source>
        <dbReference type="RuleBase" id="RU363111"/>
    </source>
</evidence>
<dbReference type="GO" id="GO:0012505">
    <property type="term" value="C:endomembrane system"/>
    <property type="evidence" value="ECO:0007669"/>
    <property type="project" value="UniProtKB-ARBA"/>
</dbReference>
<proteinExistence type="inferred from homology"/>
<feature type="compositionally biased region" description="Pro residues" evidence="9">
    <location>
        <begin position="14"/>
        <end position="24"/>
    </location>
</feature>
<organism evidence="10 11">
    <name type="scientific">Cyclostephanos tholiformis</name>
    <dbReference type="NCBI Taxonomy" id="382380"/>
    <lineage>
        <taxon>Eukaryota</taxon>
        <taxon>Sar</taxon>
        <taxon>Stramenopiles</taxon>
        <taxon>Ochrophyta</taxon>
        <taxon>Bacillariophyta</taxon>
        <taxon>Coscinodiscophyceae</taxon>
        <taxon>Thalassiosirophycidae</taxon>
        <taxon>Stephanodiscales</taxon>
        <taxon>Stephanodiscaceae</taxon>
        <taxon>Cyclostephanos</taxon>
    </lineage>
</organism>
<dbReference type="GO" id="GO:0015031">
    <property type="term" value="P:protein transport"/>
    <property type="evidence" value="ECO:0007669"/>
    <property type="project" value="UniProtKB-KW"/>
</dbReference>
<name>A0ABD3R4S7_9STRA</name>
<evidence type="ECO:0000256" key="5">
    <source>
        <dbReference type="ARBA" id="ARBA00022989"/>
    </source>
</evidence>
<dbReference type="PANTHER" id="PTHR23137:SF6">
    <property type="entry name" value="VESICLE TRANSPORT PROTEIN"/>
    <property type="match status" value="1"/>
</dbReference>
<feature type="transmembrane region" description="Helical" evidence="8">
    <location>
        <begin position="228"/>
        <end position="245"/>
    </location>
</feature>
<sequence>MSRYIRLPSDQADPFPPLAPPSPSSPSSSSSSTPVRRPPPSAFLLFSSLFPPSSSNGNNGIDIDIVNDHGDFNNGNSVNWGMLASLKETANNAVGGLRENVARASGSVRAGLGMPVPNNDEIVGMADDNADAESQSSRILEEVAEYCPKMTYQQADAIYGFIICFTCGYLTTFASFRLFVKLVAGNPAPFVFLYTTGNVMSLMSSMFLSGPSRQFRLMFDERRRTTSISYLAALAASITVCFLPLPTGPRIALLVSREY</sequence>
<keyword evidence="11" id="KW-1185">Reference proteome</keyword>
<evidence type="ECO:0000256" key="3">
    <source>
        <dbReference type="ARBA" id="ARBA00022692"/>
    </source>
</evidence>
<comment type="caution">
    <text evidence="8">Lacks conserved residue(s) required for the propagation of feature annotation.</text>
</comment>
<dbReference type="Pfam" id="PF04178">
    <property type="entry name" value="Got1"/>
    <property type="match status" value="1"/>
</dbReference>
<evidence type="ECO:0000313" key="10">
    <source>
        <dbReference type="EMBL" id="KAL3807623.1"/>
    </source>
</evidence>
<keyword evidence="6 8" id="KW-0472">Membrane</keyword>
<comment type="function">
    <text evidence="8">May be involved in fusion of retrograde transport vesicles derived from an endocytic compartment with the Golgi complex.</text>
</comment>
<dbReference type="InterPro" id="IPR007305">
    <property type="entry name" value="Vesicle_transpt_Got1/SFT2"/>
</dbReference>
<keyword evidence="5 8" id="KW-1133">Transmembrane helix</keyword>
<feature type="transmembrane region" description="Helical" evidence="8">
    <location>
        <begin position="191"/>
        <end position="208"/>
    </location>
</feature>
<dbReference type="EMBL" id="JALLPB020000606">
    <property type="protein sequence ID" value="KAL3807623.1"/>
    <property type="molecule type" value="Genomic_DNA"/>
</dbReference>
<evidence type="ECO:0000313" key="11">
    <source>
        <dbReference type="Proteomes" id="UP001530377"/>
    </source>
</evidence>
<keyword evidence="4 8" id="KW-0653">Protein transport</keyword>
<evidence type="ECO:0000256" key="2">
    <source>
        <dbReference type="ARBA" id="ARBA00022448"/>
    </source>
</evidence>
<dbReference type="PANTHER" id="PTHR23137">
    <property type="entry name" value="VESICLE TRANSPORT PROTEIN-RELATED"/>
    <property type="match status" value="1"/>
</dbReference>
<accession>A0ABD3R4S7</accession>
<keyword evidence="3 8" id="KW-0812">Transmembrane</keyword>
<dbReference type="Proteomes" id="UP001530377">
    <property type="component" value="Unassembled WGS sequence"/>
</dbReference>
<dbReference type="GO" id="GO:0005737">
    <property type="term" value="C:cytoplasm"/>
    <property type="evidence" value="ECO:0007669"/>
    <property type="project" value="UniProtKB-ARBA"/>
</dbReference>
<dbReference type="InterPro" id="IPR011691">
    <property type="entry name" value="Vesicle_transpt_SFT2"/>
</dbReference>
<keyword evidence="2 8" id="KW-0813">Transport</keyword>
<comment type="caution">
    <text evidence="10">The sequence shown here is derived from an EMBL/GenBank/DDBJ whole genome shotgun (WGS) entry which is preliminary data.</text>
</comment>
<protein>
    <recommendedName>
        <fullName evidence="8">Vesicle transport protein</fullName>
    </recommendedName>
</protein>
<evidence type="ECO:0000256" key="6">
    <source>
        <dbReference type="ARBA" id="ARBA00023136"/>
    </source>
</evidence>
<evidence type="ECO:0000256" key="4">
    <source>
        <dbReference type="ARBA" id="ARBA00022927"/>
    </source>
</evidence>
<comment type="subcellular location">
    <subcellularLocation>
        <location evidence="1 8">Membrane</location>
        <topology evidence="1 8">Multi-pass membrane protein</topology>
    </subcellularLocation>
</comment>
<comment type="similarity">
    <text evidence="7 8">Belongs to the SFT2 family.</text>
</comment>
<feature type="region of interest" description="Disordered" evidence="9">
    <location>
        <begin position="1"/>
        <end position="38"/>
    </location>
</feature>
<feature type="compositionally biased region" description="Low complexity" evidence="9">
    <location>
        <begin position="25"/>
        <end position="35"/>
    </location>
</feature>
<evidence type="ECO:0000256" key="7">
    <source>
        <dbReference type="ARBA" id="ARBA00025800"/>
    </source>
</evidence>
<gene>
    <name evidence="10" type="ORF">ACHAXA_005253</name>
</gene>